<dbReference type="Gene3D" id="1.10.4190.10">
    <property type="entry name" value="Urease accessory protein UreF"/>
    <property type="match status" value="1"/>
</dbReference>
<dbReference type="RefSeq" id="WP_108273622.1">
    <property type="nucleotide sequence ID" value="NZ_QBQB01000112.1"/>
</dbReference>
<dbReference type="InterPro" id="IPR002639">
    <property type="entry name" value="UreF"/>
</dbReference>
<accession>A0A2T6SV53</accession>
<dbReference type="AlphaFoldDB" id="A0A2T6SV53"/>
<gene>
    <name evidence="4" type="primary">ureF</name>
    <name evidence="6" type="ORF">C2R92_02575</name>
</gene>
<feature type="compositionally biased region" description="Basic residues" evidence="5">
    <location>
        <begin position="1"/>
        <end position="11"/>
    </location>
</feature>
<keyword evidence="1 4" id="KW-0963">Cytoplasm</keyword>
<dbReference type="FunFam" id="1.10.4190.10:FF:000002">
    <property type="entry name" value="Urease accessory protein UreF"/>
    <property type="match status" value="1"/>
</dbReference>
<dbReference type="EMBL" id="QBQB01000112">
    <property type="protein sequence ID" value="PUD41415.1"/>
    <property type="molecule type" value="Genomic_DNA"/>
</dbReference>
<keyword evidence="3 4" id="KW-0143">Chaperone</keyword>
<sequence length="256" mass="28838">MDKGKSVKSTKKSVGMPPKTPKTDNNANSHVDNEFLILQVNDAVFPIGSYTHSFGLETYIQQKKVTNKESALEYLKANLSSQFLYTEMLSLKLTYESTLQQDLKKILGIEEIIMLSTSPMELRLANQKLGNRFIKTLQAMNELDMGAFFNAYAQTTKDPTHATSYGVFAASLDMELKKALRHYLYAQTSNMVINCVKSVPLSQNDGQKILLSLQSPFNQLIEKTLELDESHLCAASVQNDIKAMQHESLYSRLYMS</sequence>
<evidence type="ECO:0000256" key="4">
    <source>
        <dbReference type="HAMAP-Rule" id="MF_01385"/>
    </source>
</evidence>
<evidence type="ECO:0000256" key="1">
    <source>
        <dbReference type="ARBA" id="ARBA00022490"/>
    </source>
</evidence>
<dbReference type="Pfam" id="PF01730">
    <property type="entry name" value="UreF"/>
    <property type="match status" value="1"/>
</dbReference>
<name>A0A2T6SV53_HELPX</name>
<evidence type="ECO:0000313" key="7">
    <source>
        <dbReference type="Proteomes" id="UP000244660"/>
    </source>
</evidence>
<comment type="subunit">
    <text evidence="4">UreH, UreF and UreG form a complex that acts as a GTP-hydrolysis-dependent molecular chaperone, activating the urease apoprotein by helping to assemble the nickel containing metallocenter of UreC. The UreE protein probably delivers the nickel.</text>
</comment>
<keyword evidence="2 4" id="KW-0996">Nickel insertion</keyword>
<dbReference type="HAMAP" id="MF_01385">
    <property type="entry name" value="UreF"/>
    <property type="match status" value="1"/>
</dbReference>
<comment type="subcellular location">
    <subcellularLocation>
        <location evidence="4">Cytoplasm</location>
    </subcellularLocation>
</comment>
<comment type="function">
    <text evidence="4">Required for maturation of urease via the functional incorporation of the urease nickel metallocenter.</text>
</comment>
<dbReference type="PIRSF" id="PIRSF009467">
    <property type="entry name" value="Ureas_acces_UreF"/>
    <property type="match status" value="1"/>
</dbReference>
<comment type="similarity">
    <text evidence="4">Belongs to the UreF family.</text>
</comment>
<feature type="region of interest" description="Disordered" evidence="5">
    <location>
        <begin position="1"/>
        <end position="28"/>
    </location>
</feature>
<dbReference type="Proteomes" id="UP000244660">
    <property type="component" value="Unassembled WGS sequence"/>
</dbReference>
<comment type="caution">
    <text evidence="6">The sequence shown here is derived from an EMBL/GenBank/DDBJ whole genome shotgun (WGS) entry which is preliminary data.</text>
</comment>
<evidence type="ECO:0000256" key="3">
    <source>
        <dbReference type="ARBA" id="ARBA00023186"/>
    </source>
</evidence>
<dbReference type="GO" id="GO:0016151">
    <property type="term" value="F:nickel cation binding"/>
    <property type="evidence" value="ECO:0007669"/>
    <property type="project" value="UniProtKB-UniRule"/>
</dbReference>
<protein>
    <recommendedName>
        <fullName evidence="4">Urease accessory protein UreF</fullName>
    </recommendedName>
</protein>
<evidence type="ECO:0000256" key="2">
    <source>
        <dbReference type="ARBA" id="ARBA00022988"/>
    </source>
</evidence>
<proteinExistence type="inferred from homology"/>
<evidence type="ECO:0000313" key="6">
    <source>
        <dbReference type="EMBL" id="PUD41415.1"/>
    </source>
</evidence>
<reference evidence="6 7" key="1">
    <citation type="submission" date="2018-01" db="EMBL/GenBank/DDBJ databases">
        <title>Helicobacter pylori genome-wide association study shows promise for predicting gastric cancer risk.</title>
        <authorList>
            <person name="Berthenet E."/>
            <person name="Yahara K."/>
            <person name="Thorell K."/>
            <person name="Pascoe B."/>
            <person name="Meric G."/>
            <person name="Mikhail J.M."/>
            <person name="Engstrand L."/>
            <person name="Enroth H."/>
            <person name="Burette A."/>
            <person name="Megraud F."/>
            <person name="Atherton J."/>
            <person name="Smith S."/>
            <person name="Wilkinson T.S."/>
            <person name="Hitchings M.D."/>
            <person name="Falush D."/>
            <person name="Sheppard S.K."/>
        </authorList>
    </citation>
    <scope>NUCLEOTIDE SEQUENCE [LARGE SCALE GENOMIC DNA]</scope>
    <source>
        <strain evidence="6 7">462</strain>
    </source>
</reference>
<dbReference type="PANTHER" id="PTHR33620">
    <property type="entry name" value="UREASE ACCESSORY PROTEIN F"/>
    <property type="match status" value="1"/>
</dbReference>
<evidence type="ECO:0000256" key="5">
    <source>
        <dbReference type="SAM" id="MobiDB-lite"/>
    </source>
</evidence>
<dbReference type="InterPro" id="IPR038277">
    <property type="entry name" value="UreF_sf"/>
</dbReference>
<dbReference type="GO" id="GO:0005737">
    <property type="term" value="C:cytoplasm"/>
    <property type="evidence" value="ECO:0007669"/>
    <property type="project" value="UniProtKB-SubCell"/>
</dbReference>
<organism evidence="6 7">
    <name type="scientific">Helicobacter pylori</name>
    <name type="common">Campylobacter pylori</name>
    <dbReference type="NCBI Taxonomy" id="210"/>
    <lineage>
        <taxon>Bacteria</taxon>
        <taxon>Pseudomonadati</taxon>
        <taxon>Campylobacterota</taxon>
        <taxon>Epsilonproteobacteria</taxon>
        <taxon>Campylobacterales</taxon>
        <taxon>Helicobacteraceae</taxon>
        <taxon>Helicobacter</taxon>
    </lineage>
</organism>
<dbReference type="PANTHER" id="PTHR33620:SF1">
    <property type="entry name" value="UREASE ACCESSORY PROTEIN F"/>
    <property type="match status" value="1"/>
</dbReference>